<dbReference type="EMBL" id="FPBJ01000071">
    <property type="protein sequence ID" value="SFU98051.1"/>
    <property type="molecule type" value="Genomic_DNA"/>
</dbReference>
<dbReference type="CDD" id="cd00093">
    <property type="entry name" value="HTH_XRE"/>
    <property type="match status" value="1"/>
</dbReference>
<dbReference type="PROSITE" id="PS50943">
    <property type="entry name" value="HTH_CROC1"/>
    <property type="match status" value="1"/>
</dbReference>
<keyword evidence="3" id="KW-1185">Reference proteome</keyword>
<dbReference type="InterPro" id="IPR001387">
    <property type="entry name" value="Cro/C1-type_HTH"/>
</dbReference>
<dbReference type="Pfam" id="PF01381">
    <property type="entry name" value="HTH_3"/>
    <property type="match status" value="1"/>
</dbReference>
<dbReference type="Gene3D" id="1.10.260.40">
    <property type="entry name" value="lambda repressor-like DNA-binding domains"/>
    <property type="match status" value="1"/>
</dbReference>
<dbReference type="GO" id="GO:0003677">
    <property type="term" value="F:DNA binding"/>
    <property type="evidence" value="ECO:0007669"/>
    <property type="project" value="InterPro"/>
</dbReference>
<evidence type="ECO:0000313" key="3">
    <source>
        <dbReference type="Proteomes" id="UP000242496"/>
    </source>
</evidence>
<gene>
    <name evidence="2" type="ORF">SAMN05421784_1712</name>
</gene>
<organism evidence="2 3">
    <name type="scientific">Xenorhabdus koppenhoeferi</name>
    <dbReference type="NCBI Taxonomy" id="351659"/>
    <lineage>
        <taxon>Bacteria</taxon>
        <taxon>Pseudomonadati</taxon>
        <taxon>Pseudomonadota</taxon>
        <taxon>Gammaproteobacteria</taxon>
        <taxon>Enterobacterales</taxon>
        <taxon>Morganellaceae</taxon>
        <taxon>Xenorhabdus</taxon>
    </lineage>
</organism>
<dbReference type="Proteomes" id="UP000242496">
    <property type="component" value="Unassembled WGS sequence"/>
</dbReference>
<dbReference type="AlphaFoldDB" id="A0A1I7KKW9"/>
<dbReference type="STRING" id="351659.SAMN05421784_1712"/>
<accession>A0A1I7KKW9</accession>
<dbReference type="SUPFAM" id="SSF47413">
    <property type="entry name" value="lambda repressor-like DNA-binding domains"/>
    <property type="match status" value="1"/>
</dbReference>
<dbReference type="InterPro" id="IPR010982">
    <property type="entry name" value="Lambda_DNA-bd_dom_sf"/>
</dbReference>
<evidence type="ECO:0000313" key="2">
    <source>
        <dbReference type="EMBL" id="SFU98051.1"/>
    </source>
</evidence>
<dbReference type="RefSeq" id="WP_092554378.1">
    <property type="nucleotide sequence ID" value="NZ_CAWRBG010000018.1"/>
</dbReference>
<dbReference type="SMART" id="SM00530">
    <property type="entry name" value="HTH_XRE"/>
    <property type="match status" value="1"/>
</dbReference>
<reference evidence="3" key="1">
    <citation type="submission" date="2016-10" db="EMBL/GenBank/DDBJ databases">
        <authorList>
            <person name="Varghese N."/>
            <person name="Submissions S."/>
        </authorList>
    </citation>
    <scope>NUCLEOTIDE SEQUENCE [LARGE SCALE GENOMIC DNA]</scope>
    <source>
        <strain evidence="3">DSM 18168</strain>
    </source>
</reference>
<name>A0A1I7KKW9_9GAMM</name>
<feature type="domain" description="HTH cro/C1-type" evidence="1">
    <location>
        <begin position="4"/>
        <end position="63"/>
    </location>
</feature>
<proteinExistence type="predicted"/>
<sequence length="75" mass="8322">MNKIKELRSDLGITRKRLAEHVGCTPSAIGHYENGRRTPDITVCRTIVSAFGELGAEFTLDDIFPPLKGKKRHAS</sequence>
<protein>
    <submittedName>
        <fullName evidence="2">Putative transcriptional regulator</fullName>
    </submittedName>
</protein>
<dbReference type="OrthoDB" id="6877645at2"/>
<evidence type="ECO:0000259" key="1">
    <source>
        <dbReference type="PROSITE" id="PS50943"/>
    </source>
</evidence>